<accession>A0ABX0B266</accession>
<proteinExistence type="predicted"/>
<keyword evidence="2" id="KW-1185">Reference proteome</keyword>
<name>A0ABX0B266_9GAMM</name>
<comment type="caution">
    <text evidence="1">The sequence shown here is derived from an EMBL/GenBank/DDBJ whole genome shotgun (WGS) entry which is preliminary data.</text>
</comment>
<dbReference type="NCBIfam" id="TIGR03696">
    <property type="entry name" value="Rhs_assc_core"/>
    <property type="match status" value="1"/>
</dbReference>
<evidence type="ECO:0000313" key="2">
    <source>
        <dbReference type="Proteomes" id="UP000470051"/>
    </source>
</evidence>
<dbReference type="PANTHER" id="PTHR32305:SF15">
    <property type="entry name" value="PROTEIN RHSA-RELATED"/>
    <property type="match status" value="1"/>
</dbReference>
<dbReference type="PANTHER" id="PTHR32305">
    <property type="match status" value="1"/>
</dbReference>
<dbReference type="Gene3D" id="2.180.10.10">
    <property type="entry name" value="RHS repeat-associated core"/>
    <property type="match status" value="1"/>
</dbReference>
<organism evidence="1 2">
    <name type="scientific">Photorhabdus kayaii</name>
    <dbReference type="NCBI Taxonomy" id="230088"/>
    <lineage>
        <taxon>Bacteria</taxon>
        <taxon>Pseudomonadati</taxon>
        <taxon>Pseudomonadota</taxon>
        <taxon>Gammaproteobacteria</taxon>
        <taxon>Enterobacterales</taxon>
        <taxon>Morganellaceae</taxon>
        <taxon>Photorhabdus</taxon>
    </lineage>
</organism>
<dbReference type="Proteomes" id="UP000470051">
    <property type="component" value="Unassembled WGS sequence"/>
</dbReference>
<dbReference type="NCBIfam" id="TIGR01643">
    <property type="entry name" value="YD_repeat_2x"/>
    <property type="match status" value="1"/>
</dbReference>
<dbReference type="InterPro" id="IPR050708">
    <property type="entry name" value="T6SS_VgrG/RHS"/>
</dbReference>
<gene>
    <name evidence="1" type="ORF">GPY42_05065</name>
</gene>
<dbReference type="InterPro" id="IPR022385">
    <property type="entry name" value="Rhs_assc_core"/>
</dbReference>
<dbReference type="PRINTS" id="PR00394">
    <property type="entry name" value="RHSPROTEIN"/>
</dbReference>
<reference evidence="1 2" key="1">
    <citation type="submission" date="2019-12" db="EMBL/GenBank/DDBJ databases">
        <title>Engineering Photorhabdus to improve their lethality against agricultural pests.</title>
        <authorList>
            <person name="Machado R.A.R."/>
        </authorList>
    </citation>
    <scope>NUCLEOTIDE SEQUENCE [LARGE SCALE GENOMIC DNA]</scope>
    <source>
        <strain evidence="1 2">M-HU2</strain>
    </source>
</reference>
<evidence type="ECO:0000313" key="1">
    <source>
        <dbReference type="EMBL" id="NDL24597.1"/>
    </source>
</evidence>
<protein>
    <submittedName>
        <fullName evidence="1">RHS family protein</fullName>
    </submittedName>
</protein>
<dbReference type="EMBL" id="WSFE01000004">
    <property type="protein sequence ID" value="NDL24597.1"/>
    <property type="molecule type" value="Genomic_DNA"/>
</dbReference>
<dbReference type="InterPro" id="IPR006530">
    <property type="entry name" value="YD"/>
</dbReference>
<sequence length="323" mass="36452">MSPEGTRWRYGYDAFGRRISKRKETDTAGPPVKPTAIIGYDYLWSGEQLIEETPVYADGTVGYENSIHWLYEPGALTPLARHEKGQLYYVVSDHQGTVREILTEAGELIWAGRLLTWGEPECWPVLTVNDPRNLTCNLRFCGQYADPESGLCYNRFRYYDNETGQYLSTDPLGLAGGVNPYSYVHNPTGWIDPLGLTGCSDPKKWDIDSYGNLRDSVKGKNLALDSHHVGQKAIMKDLVKNYDPKTGPSMLVPKVGHTVSKDGLGIVSRSRINPATGKEFTNVRSVIARDIKELRRVYPEIPNSKLKELINMNKDMYPEVRFK</sequence>